<proteinExistence type="predicted"/>
<dbReference type="OrthoDB" id="324017at2759"/>
<accession>A0A1R2BNR5</accession>
<dbReference type="Proteomes" id="UP000187209">
    <property type="component" value="Unassembled WGS sequence"/>
</dbReference>
<dbReference type="SUPFAM" id="SSF50729">
    <property type="entry name" value="PH domain-like"/>
    <property type="match status" value="1"/>
</dbReference>
<protein>
    <submittedName>
        <fullName evidence="1">Uncharacterized protein</fullName>
    </submittedName>
</protein>
<evidence type="ECO:0000313" key="1">
    <source>
        <dbReference type="EMBL" id="OMJ78330.1"/>
    </source>
</evidence>
<dbReference type="InterPro" id="IPR011993">
    <property type="entry name" value="PH-like_dom_sf"/>
</dbReference>
<dbReference type="Gene3D" id="2.30.29.30">
    <property type="entry name" value="Pleckstrin-homology domain (PH domain)/Phosphotyrosine-binding domain (PTB)"/>
    <property type="match status" value="1"/>
</dbReference>
<dbReference type="AlphaFoldDB" id="A0A1R2BNR5"/>
<sequence>MNIPEEGDVLKFPKGFKKTLQKKTSSTEDFCIPTCETFRENIERNSIKFQNSSYLDLQNPIDESKKYDTYHLKHIEYRDVFWQEYNCDKLVAKFSLEHKELLKTNASHLSYSLENCRERTEKGFFLFKYNFNNPSRSVVKFRLLEGFIEYFLNNKKRKRIPICLLHGIIYGALSSTFKNFKRKVDRKEGKIHKFCHCFSIVTEFRTYDFATVKDTDRMDICISLSYLITLNSQTPTSMPFDKRYLTLKTINYKIRSAARKKYMSSVELFMLAIILTFKEMGRQEEMEQVKGMLDLHFSGLSKFSRFIVRSVLPFIQYFDEEDDNKNYFRINILLGKRLNYIKNQIDKNTNNLVLVPKYSKAYAYLVPSSKSVFQSNRHEDPAFELLRQRVSKNTHAVSHHPTAIDGLF</sequence>
<name>A0A1R2BNR5_9CILI</name>
<dbReference type="EMBL" id="MPUH01000527">
    <property type="protein sequence ID" value="OMJ78330.1"/>
    <property type="molecule type" value="Genomic_DNA"/>
</dbReference>
<comment type="caution">
    <text evidence="1">The sequence shown here is derived from an EMBL/GenBank/DDBJ whole genome shotgun (WGS) entry which is preliminary data.</text>
</comment>
<gene>
    <name evidence="1" type="ORF">SteCoe_21885</name>
</gene>
<keyword evidence="2" id="KW-1185">Reference proteome</keyword>
<organism evidence="1 2">
    <name type="scientific">Stentor coeruleus</name>
    <dbReference type="NCBI Taxonomy" id="5963"/>
    <lineage>
        <taxon>Eukaryota</taxon>
        <taxon>Sar</taxon>
        <taxon>Alveolata</taxon>
        <taxon>Ciliophora</taxon>
        <taxon>Postciliodesmatophora</taxon>
        <taxon>Heterotrichea</taxon>
        <taxon>Heterotrichida</taxon>
        <taxon>Stentoridae</taxon>
        <taxon>Stentor</taxon>
    </lineage>
</organism>
<evidence type="ECO:0000313" key="2">
    <source>
        <dbReference type="Proteomes" id="UP000187209"/>
    </source>
</evidence>
<reference evidence="1 2" key="1">
    <citation type="submission" date="2016-11" db="EMBL/GenBank/DDBJ databases">
        <title>The macronuclear genome of Stentor coeruleus: a giant cell with tiny introns.</title>
        <authorList>
            <person name="Slabodnick M."/>
            <person name="Ruby J.G."/>
            <person name="Reiff S.B."/>
            <person name="Swart E.C."/>
            <person name="Gosai S."/>
            <person name="Prabakaran S."/>
            <person name="Witkowska E."/>
            <person name="Larue G.E."/>
            <person name="Fisher S."/>
            <person name="Freeman R.M."/>
            <person name="Gunawardena J."/>
            <person name="Chu W."/>
            <person name="Stover N.A."/>
            <person name="Gregory B.D."/>
            <person name="Nowacki M."/>
            <person name="Derisi J."/>
            <person name="Roy S.W."/>
            <person name="Marshall W.F."/>
            <person name="Sood P."/>
        </authorList>
    </citation>
    <scope>NUCLEOTIDE SEQUENCE [LARGE SCALE GENOMIC DNA]</scope>
    <source>
        <strain evidence="1">WM001</strain>
    </source>
</reference>